<dbReference type="STRING" id="204669.Acid345_1307"/>
<reference evidence="3 4" key="1">
    <citation type="journal article" date="2009" name="Appl. Environ. Microbiol.">
        <title>Three genomes from the phylum Acidobacteria provide insight into the lifestyles of these microorganisms in soils.</title>
        <authorList>
            <person name="Ward N.L."/>
            <person name="Challacombe J.F."/>
            <person name="Janssen P.H."/>
            <person name="Henrissat B."/>
            <person name="Coutinho P.M."/>
            <person name="Wu M."/>
            <person name="Xie G."/>
            <person name="Haft D.H."/>
            <person name="Sait M."/>
            <person name="Badger J."/>
            <person name="Barabote R.D."/>
            <person name="Bradley B."/>
            <person name="Brettin T.S."/>
            <person name="Brinkac L.M."/>
            <person name="Bruce D."/>
            <person name="Creasy T."/>
            <person name="Daugherty S.C."/>
            <person name="Davidsen T.M."/>
            <person name="DeBoy R.T."/>
            <person name="Detter J.C."/>
            <person name="Dodson R.J."/>
            <person name="Durkin A.S."/>
            <person name="Ganapathy A."/>
            <person name="Gwinn-Giglio M."/>
            <person name="Han C.S."/>
            <person name="Khouri H."/>
            <person name="Kiss H."/>
            <person name="Kothari S.P."/>
            <person name="Madupu R."/>
            <person name="Nelson K.E."/>
            <person name="Nelson W.C."/>
            <person name="Paulsen I."/>
            <person name="Penn K."/>
            <person name="Ren Q."/>
            <person name="Rosovitz M.J."/>
            <person name="Selengut J.D."/>
            <person name="Shrivastava S."/>
            <person name="Sullivan S.A."/>
            <person name="Tapia R."/>
            <person name="Thompson L.S."/>
            <person name="Watkins K.L."/>
            <person name="Yang Q."/>
            <person name="Yu C."/>
            <person name="Zafar N."/>
            <person name="Zhou L."/>
            <person name="Kuske C.R."/>
        </authorList>
    </citation>
    <scope>NUCLEOTIDE SEQUENCE [LARGE SCALE GENOMIC DNA]</scope>
    <source>
        <strain evidence="3 4">Ellin345</strain>
    </source>
</reference>
<dbReference type="EC" id="7.1.1.-" evidence="2"/>
<name>Q1IS41_KORVE</name>
<dbReference type="eggNOG" id="COG0839">
    <property type="taxonomic scope" value="Bacteria"/>
</dbReference>
<feature type="transmembrane region" description="Helical" evidence="2">
    <location>
        <begin position="139"/>
        <end position="161"/>
    </location>
</feature>
<dbReference type="RefSeq" id="WP_011522111.1">
    <property type="nucleotide sequence ID" value="NC_008009.1"/>
</dbReference>
<evidence type="ECO:0000256" key="2">
    <source>
        <dbReference type="RuleBase" id="RU004429"/>
    </source>
</evidence>
<feature type="transmembrane region" description="Helical" evidence="2">
    <location>
        <begin position="89"/>
        <end position="110"/>
    </location>
</feature>
<keyword evidence="3" id="KW-0560">Oxidoreductase</keyword>
<feature type="transmembrane region" description="Helical" evidence="2">
    <location>
        <begin position="30"/>
        <end position="50"/>
    </location>
</feature>
<dbReference type="KEGG" id="aba:Acid345_1307"/>
<dbReference type="PANTHER" id="PTHR33269">
    <property type="entry name" value="NADH-UBIQUINONE OXIDOREDUCTASE CHAIN 6"/>
    <property type="match status" value="1"/>
</dbReference>
<dbReference type="Pfam" id="PF00499">
    <property type="entry name" value="Oxidored_q3"/>
    <property type="match status" value="1"/>
</dbReference>
<keyword evidence="2" id="KW-0472">Membrane</keyword>
<dbReference type="GO" id="GO:0008137">
    <property type="term" value="F:NADH dehydrogenase (ubiquinone) activity"/>
    <property type="evidence" value="ECO:0007669"/>
    <property type="project" value="UniProtKB-UniRule"/>
</dbReference>
<comment type="subcellular location">
    <subcellularLocation>
        <location evidence="2">Cell membrane</location>
        <topology evidence="2">Multi-pass membrane protein</topology>
    </subcellularLocation>
</comment>
<protein>
    <recommendedName>
        <fullName evidence="2">NADH-quinone oxidoreductase subunit J</fullName>
        <ecNumber evidence="2">7.1.1.-</ecNumber>
    </recommendedName>
</protein>
<organism evidence="3 4">
    <name type="scientific">Koribacter versatilis (strain Ellin345)</name>
    <dbReference type="NCBI Taxonomy" id="204669"/>
    <lineage>
        <taxon>Bacteria</taxon>
        <taxon>Pseudomonadati</taxon>
        <taxon>Acidobacteriota</taxon>
        <taxon>Terriglobia</taxon>
        <taxon>Terriglobales</taxon>
        <taxon>Candidatus Korobacteraceae</taxon>
        <taxon>Candidatus Korobacter</taxon>
    </lineage>
</organism>
<dbReference type="InterPro" id="IPR042106">
    <property type="entry name" value="Nuo/plastoQ_OxRdtase_6_NuoJ"/>
</dbReference>
<proteinExistence type="inferred from homology"/>
<keyword evidence="4" id="KW-1185">Reference proteome</keyword>
<dbReference type="AlphaFoldDB" id="Q1IS41"/>
<dbReference type="EnsemblBacteria" id="ABF40309">
    <property type="protein sequence ID" value="ABF40309"/>
    <property type="gene ID" value="Acid345_1307"/>
</dbReference>
<dbReference type="PANTHER" id="PTHR33269:SF17">
    <property type="entry name" value="NADH-UBIQUINONE OXIDOREDUCTASE CHAIN 6"/>
    <property type="match status" value="1"/>
</dbReference>
<evidence type="ECO:0000313" key="3">
    <source>
        <dbReference type="EMBL" id="ABF40309.1"/>
    </source>
</evidence>
<comment type="similarity">
    <text evidence="1 2">Belongs to the complex I subunit 6 family.</text>
</comment>
<gene>
    <name evidence="3" type="ordered locus">Acid345_1307</name>
</gene>
<dbReference type="Proteomes" id="UP000002432">
    <property type="component" value="Chromosome"/>
</dbReference>
<dbReference type="HOGENOM" id="CLU_085957_4_1_0"/>
<keyword evidence="2" id="KW-0812">Transmembrane</keyword>
<keyword evidence="2" id="KW-1003">Cell membrane</keyword>
<comment type="function">
    <text evidence="2">NDH-1 shuttles electrons from NADH, via FMN and iron-sulfur (Fe-S) centers, to quinones in the respiratory chain. Couples the redox reaction to proton translocation (for every two electrons transferred, four hydrogen ions are translocated across the cytoplasmic membrane), and thus conserves the redox energy in a proton gradient.</text>
</comment>
<keyword evidence="2" id="KW-0520">NAD</keyword>
<evidence type="ECO:0000313" key="4">
    <source>
        <dbReference type="Proteomes" id="UP000002432"/>
    </source>
</evidence>
<dbReference type="GO" id="GO:0016491">
    <property type="term" value="F:oxidoreductase activity"/>
    <property type="evidence" value="ECO:0007669"/>
    <property type="project" value="UniProtKB-KW"/>
</dbReference>
<feature type="transmembrane region" description="Helical" evidence="2">
    <location>
        <begin position="6"/>
        <end position="23"/>
    </location>
</feature>
<dbReference type="GO" id="GO:0048038">
    <property type="term" value="F:quinone binding"/>
    <property type="evidence" value="ECO:0007669"/>
    <property type="project" value="UniProtKB-UniRule"/>
</dbReference>
<evidence type="ECO:0000256" key="1">
    <source>
        <dbReference type="ARBA" id="ARBA00005698"/>
    </source>
</evidence>
<keyword evidence="2" id="KW-0874">Quinone</keyword>
<accession>Q1IS41</accession>
<comment type="catalytic activity">
    <reaction evidence="2">
        <text>a quinone + NADH + 5 H(+)(in) = a quinol + NAD(+) + 4 H(+)(out)</text>
        <dbReference type="Rhea" id="RHEA:57888"/>
        <dbReference type="ChEBI" id="CHEBI:15378"/>
        <dbReference type="ChEBI" id="CHEBI:24646"/>
        <dbReference type="ChEBI" id="CHEBI:57540"/>
        <dbReference type="ChEBI" id="CHEBI:57945"/>
        <dbReference type="ChEBI" id="CHEBI:132124"/>
    </reaction>
</comment>
<sequence length="166" mass="17590">MLHEILFFFFAAGCVAGAINLLAQKHPINSALSLVVVMASLAGLFLLMGAEFVGAIQVIVYAGAIMVLFVFVIMLLNAGVEEHTKSSKIAIVLGVPAAAIVATLITWILLHNEQSFTKVSIGELHGTGKEIGMLLFGPYLLPFEVTSVLVLIGIMGAVVLARKEDV</sequence>
<dbReference type="GO" id="GO:0005886">
    <property type="term" value="C:plasma membrane"/>
    <property type="evidence" value="ECO:0007669"/>
    <property type="project" value="UniProtKB-SubCell"/>
</dbReference>
<dbReference type="InterPro" id="IPR001457">
    <property type="entry name" value="NADH_UbQ/plastoQ_OxRdtase_su6"/>
</dbReference>
<dbReference type="Gene3D" id="1.20.120.1200">
    <property type="entry name" value="NADH-ubiquinone/plastoquinone oxidoreductase chain 6, subunit NuoJ"/>
    <property type="match status" value="1"/>
</dbReference>
<feature type="transmembrane region" description="Helical" evidence="2">
    <location>
        <begin position="56"/>
        <end position="77"/>
    </location>
</feature>
<dbReference type="EMBL" id="CP000360">
    <property type="protein sequence ID" value="ABF40309.1"/>
    <property type="molecule type" value="Genomic_DNA"/>
</dbReference>
<keyword evidence="2" id="KW-1133">Transmembrane helix</keyword>